<organism evidence="1 2">
    <name type="scientific">Bambusicola thoracicus</name>
    <name type="common">Chinese bamboo-partridge</name>
    <name type="synonym">Perdix thoracica</name>
    <dbReference type="NCBI Taxonomy" id="9083"/>
    <lineage>
        <taxon>Eukaryota</taxon>
        <taxon>Metazoa</taxon>
        <taxon>Chordata</taxon>
        <taxon>Craniata</taxon>
        <taxon>Vertebrata</taxon>
        <taxon>Euteleostomi</taxon>
        <taxon>Archelosauria</taxon>
        <taxon>Archosauria</taxon>
        <taxon>Dinosauria</taxon>
        <taxon>Saurischia</taxon>
        <taxon>Theropoda</taxon>
        <taxon>Coelurosauria</taxon>
        <taxon>Aves</taxon>
        <taxon>Neognathae</taxon>
        <taxon>Galloanserae</taxon>
        <taxon>Galliformes</taxon>
        <taxon>Phasianidae</taxon>
        <taxon>Perdicinae</taxon>
        <taxon>Bambusicola</taxon>
    </lineage>
</organism>
<dbReference type="AlphaFoldDB" id="A0A2P4TDX9"/>
<protein>
    <submittedName>
        <fullName evidence="1">Uncharacterized protein</fullName>
    </submittedName>
</protein>
<evidence type="ECO:0000313" key="2">
    <source>
        <dbReference type="Proteomes" id="UP000237246"/>
    </source>
</evidence>
<reference evidence="1 2" key="1">
    <citation type="submission" date="2018-01" db="EMBL/GenBank/DDBJ databases">
        <title>Comparison of the Chinese Bamboo Partridge and Red Junglefowl genome sequences highlights the importance of demography in genome evolution.</title>
        <authorList>
            <person name="Tiley G.P."/>
            <person name="Kimball R.T."/>
            <person name="Braun E.L."/>
            <person name="Burleigh J.G."/>
        </authorList>
    </citation>
    <scope>NUCLEOTIDE SEQUENCE [LARGE SCALE GENOMIC DNA]</scope>
    <source>
        <strain evidence="1">RTK389</strain>
        <tissue evidence="1">Blood</tissue>
    </source>
</reference>
<proteinExistence type="predicted"/>
<comment type="caution">
    <text evidence="1">The sequence shown here is derived from an EMBL/GenBank/DDBJ whole genome shotgun (WGS) entry which is preliminary data.</text>
</comment>
<dbReference type="Proteomes" id="UP000237246">
    <property type="component" value="Unassembled WGS sequence"/>
</dbReference>
<dbReference type="EMBL" id="PPHD01001562">
    <property type="protein sequence ID" value="POI34583.1"/>
    <property type="molecule type" value="Genomic_DNA"/>
</dbReference>
<evidence type="ECO:0000313" key="1">
    <source>
        <dbReference type="EMBL" id="POI34583.1"/>
    </source>
</evidence>
<name>A0A2P4TDX9_BAMTH</name>
<keyword evidence="2" id="KW-1185">Reference proteome</keyword>
<sequence>MVSLKIEDDTSSVKANKKAEVSVINQALSQINAISTRKTEIPQADKAELASEPSSTHQDFHSFSRACTPDLKGLMHYEESTQKLFQCDGIEWKFWSSQSKVKMSRVCI</sequence>
<accession>A0A2P4TDX9</accession>
<dbReference type="OrthoDB" id="430044at2759"/>
<gene>
    <name evidence="1" type="ORF">CIB84_001665</name>
</gene>